<feature type="transmembrane region" description="Helical" evidence="5">
    <location>
        <begin position="384"/>
        <end position="402"/>
    </location>
</feature>
<dbReference type="InterPro" id="IPR052946">
    <property type="entry name" value="Alkaline_pH_Ca-Antiporter"/>
</dbReference>
<feature type="transmembrane region" description="Helical" evidence="5">
    <location>
        <begin position="355"/>
        <end position="377"/>
    </location>
</feature>
<sequence>MGIVRTRASEMRRAGIAFRPSLAQGRGVTREVRADDGVGSAIGGGVGKLAAFFVFGPAWLGDLGQPLWAAALFLWLFAVILWSAFGVVHEAEELAHRLGEPYGTLVLTLSIVVIEVVLVSAVMLSAKAAPTLGRDTMFAVLMIVLNGIVGLGLLIGGLRYHQQSYNLKGASAFLSVIIPLTTIALIIPNFTTSTSVGTLTALQSIAFSVFTVALYAIFLAIQTGRHSSFFIHANETSASASRPTEPPAPAHAAGGSVLRHTALLIANILPIVLLSKSLAGILDHGIAALGAPSALGGVLIAGIVFTPEGISALKAIARNELQRAINLCLGAATSTVGLTVPAVLIVGLISGQTVVLGLAPTEMTLLVVTLILSTITFSGLRTTMLEGAVHLVVFFVYLTLIFSP</sequence>
<feature type="transmembrane region" description="Helical" evidence="5">
    <location>
        <begin position="136"/>
        <end position="158"/>
    </location>
</feature>
<feature type="domain" description="Sodium/calcium exchanger membrane region" evidence="6">
    <location>
        <begin position="69"/>
        <end position="223"/>
    </location>
</feature>
<evidence type="ECO:0000256" key="2">
    <source>
        <dbReference type="ARBA" id="ARBA00022692"/>
    </source>
</evidence>
<protein>
    <submittedName>
        <fullName evidence="7">Sodium-potassium/proton antiporter ChaA</fullName>
    </submittedName>
</protein>
<dbReference type="Pfam" id="PF01699">
    <property type="entry name" value="Na_Ca_ex"/>
    <property type="match status" value="2"/>
</dbReference>
<feature type="transmembrane region" description="Helical" evidence="5">
    <location>
        <begin position="170"/>
        <end position="190"/>
    </location>
</feature>
<name>A0ABQ4S3W0_9HYPH</name>
<evidence type="ECO:0000313" key="8">
    <source>
        <dbReference type="Proteomes" id="UP001055125"/>
    </source>
</evidence>
<comment type="subcellular location">
    <subcellularLocation>
        <location evidence="1">Membrane</location>
        <topology evidence="1">Multi-pass membrane protein</topology>
    </subcellularLocation>
</comment>
<feature type="transmembrane region" description="Helical" evidence="5">
    <location>
        <begin position="327"/>
        <end position="349"/>
    </location>
</feature>
<feature type="transmembrane region" description="Helical" evidence="5">
    <location>
        <begin position="101"/>
        <end position="124"/>
    </location>
</feature>
<evidence type="ECO:0000313" key="7">
    <source>
        <dbReference type="EMBL" id="GJD97779.1"/>
    </source>
</evidence>
<organism evidence="7 8">
    <name type="scientific">Methylobacterium iners</name>
    <dbReference type="NCBI Taxonomy" id="418707"/>
    <lineage>
        <taxon>Bacteria</taxon>
        <taxon>Pseudomonadati</taxon>
        <taxon>Pseudomonadota</taxon>
        <taxon>Alphaproteobacteria</taxon>
        <taxon>Hyphomicrobiales</taxon>
        <taxon>Methylobacteriaceae</taxon>
        <taxon>Methylobacterium</taxon>
    </lineage>
</organism>
<dbReference type="PANTHER" id="PTHR37958">
    <property type="entry name" value="SODIUM-POTASSIUM/PROTON ANTIPORTER CHAA"/>
    <property type="match status" value="1"/>
</dbReference>
<reference evidence="7" key="2">
    <citation type="submission" date="2021-08" db="EMBL/GenBank/DDBJ databases">
        <authorList>
            <person name="Tani A."/>
            <person name="Ola A."/>
            <person name="Ogura Y."/>
            <person name="Katsura K."/>
            <person name="Hayashi T."/>
        </authorList>
    </citation>
    <scope>NUCLEOTIDE SEQUENCE</scope>
    <source>
        <strain evidence="7">DSM 19015</strain>
    </source>
</reference>
<dbReference type="EMBL" id="BPQP01000108">
    <property type="protein sequence ID" value="GJD97779.1"/>
    <property type="molecule type" value="Genomic_DNA"/>
</dbReference>
<feature type="transmembrane region" description="Helical" evidence="5">
    <location>
        <begin position="38"/>
        <end position="60"/>
    </location>
</feature>
<keyword evidence="4 5" id="KW-0472">Membrane</keyword>
<keyword evidence="2 5" id="KW-0812">Transmembrane</keyword>
<feature type="transmembrane region" description="Helical" evidence="5">
    <location>
        <begin position="285"/>
        <end position="306"/>
    </location>
</feature>
<evidence type="ECO:0000256" key="3">
    <source>
        <dbReference type="ARBA" id="ARBA00022989"/>
    </source>
</evidence>
<feature type="transmembrane region" description="Helical" evidence="5">
    <location>
        <begin position="261"/>
        <end position="279"/>
    </location>
</feature>
<feature type="domain" description="Sodium/calcium exchanger membrane region" evidence="6">
    <location>
        <begin position="261"/>
        <end position="402"/>
    </location>
</feature>
<reference evidence="7" key="1">
    <citation type="journal article" date="2021" name="Front. Microbiol.">
        <title>Comprehensive Comparative Genomics and Phenotyping of Methylobacterium Species.</title>
        <authorList>
            <person name="Alessa O."/>
            <person name="Ogura Y."/>
            <person name="Fujitani Y."/>
            <person name="Takami H."/>
            <person name="Hayashi T."/>
            <person name="Sahin N."/>
            <person name="Tani A."/>
        </authorList>
    </citation>
    <scope>NUCLEOTIDE SEQUENCE</scope>
    <source>
        <strain evidence="7">DSM 19015</strain>
    </source>
</reference>
<feature type="transmembrane region" description="Helical" evidence="5">
    <location>
        <begin position="202"/>
        <end position="221"/>
    </location>
</feature>
<dbReference type="PANTHER" id="PTHR37958:SF1">
    <property type="entry name" value="SODIUM-POTASSIUM_PROTON ANTIPORTER CHAA"/>
    <property type="match status" value="1"/>
</dbReference>
<evidence type="ECO:0000256" key="5">
    <source>
        <dbReference type="SAM" id="Phobius"/>
    </source>
</evidence>
<gene>
    <name evidence="7" type="primary">chaA</name>
    <name evidence="7" type="ORF">OCOJLMKI_5012</name>
</gene>
<dbReference type="InterPro" id="IPR004837">
    <property type="entry name" value="NaCa_Exmemb"/>
</dbReference>
<feature type="transmembrane region" description="Helical" evidence="5">
    <location>
        <begin position="66"/>
        <end position="89"/>
    </location>
</feature>
<accession>A0ABQ4S3W0</accession>
<comment type="caution">
    <text evidence="7">The sequence shown here is derived from an EMBL/GenBank/DDBJ whole genome shotgun (WGS) entry which is preliminary data.</text>
</comment>
<evidence type="ECO:0000256" key="4">
    <source>
        <dbReference type="ARBA" id="ARBA00023136"/>
    </source>
</evidence>
<evidence type="ECO:0000259" key="6">
    <source>
        <dbReference type="Pfam" id="PF01699"/>
    </source>
</evidence>
<keyword evidence="8" id="KW-1185">Reference proteome</keyword>
<keyword evidence="3 5" id="KW-1133">Transmembrane helix</keyword>
<dbReference type="Proteomes" id="UP001055125">
    <property type="component" value="Unassembled WGS sequence"/>
</dbReference>
<evidence type="ECO:0000256" key="1">
    <source>
        <dbReference type="ARBA" id="ARBA00004141"/>
    </source>
</evidence>
<proteinExistence type="predicted"/>